<feature type="compositionally biased region" description="Polar residues" evidence="5">
    <location>
        <begin position="414"/>
        <end position="426"/>
    </location>
</feature>
<keyword evidence="4 6" id="KW-0472">Membrane</keyword>
<organism evidence="8 9">
    <name type="scientific">Endocarpon pusillum</name>
    <dbReference type="NCBI Taxonomy" id="364733"/>
    <lineage>
        <taxon>Eukaryota</taxon>
        <taxon>Fungi</taxon>
        <taxon>Dikarya</taxon>
        <taxon>Ascomycota</taxon>
        <taxon>Pezizomycotina</taxon>
        <taxon>Eurotiomycetes</taxon>
        <taxon>Chaetothyriomycetidae</taxon>
        <taxon>Verrucariales</taxon>
        <taxon>Verrucariaceae</taxon>
        <taxon>Endocarpon</taxon>
    </lineage>
</organism>
<evidence type="ECO:0000256" key="5">
    <source>
        <dbReference type="SAM" id="MobiDB-lite"/>
    </source>
</evidence>
<dbReference type="GO" id="GO:0017022">
    <property type="term" value="F:myosin binding"/>
    <property type="evidence" value="ECO:0007669"/>
    <property type="project" value="InterPro"/>
</dbReference>
<name>A0A8H7A780_9EURO</name>
<gene>
    <name evidence="8" type="ORF">GJ744_005403</name>
</gene>
<dbReference type="EMBL" id="JAACFV010000231">
    <property type="protein sequence ID" value="KAF7502649.1"/>
    <property type="molecule type" value="Genomic_DNA"/>
</dbReference>
<evidence type="ECO:0000256" key="3">
    <source>
        <dbReference type="ARBA" id="ARBA00022989"/>
    </source>
</evidence>
<comment type="subcellular location">
    <subcellularLocation>
        <location evidence="1">Endomembrane system</location>
    </subcellularLocation>
</comment>
<dbReference type="AlphaFoldDB" id="A0A8H7A780"/>
<evidence type="ECO:0000256" key="4">
    <source>
        <dbReference type="ARBA" id="ARBA00023136"/>
    </source>
</evidence>
<evidence type="ECO:0000313" key="8">
    <source>
        <dbReference type="EMBL" id="KAF7502649.1"/>
    </source>
</evidence>
<proteinExistence type="predicted"/>
<sequence length="630" mass="70738">MESLTSQMSPLGEYLEGHGEAFPEFQTTEDDSKESLNKPSFAPSWPLLPAHFPVQKFLSTSLILPRRRSKTEKTLQNICSAAIGVPTSASKHFLEQFRYPIVASSLLAHEAKIPVDTAPSNLLEPQEALQYSMNKPVSLQGAAVTIWISFLTVWMLHWVETQSSTSTRYWFKFCVLSVLMLGLAIGIFRHARRRISLQIRHDPMRATLDLVTNCHALDQVMRSALSLIQEVEIVSRGYEISNSPSHISRIDPRGSDRRCVIVRRGLACVICSTIQRYLEAHSAIVPFIDRTDMQRYHDLYELAPQDYQDMMQGRSIDFEEDPKSLRGLQLALERVFIARQILLCDLLALPSESPIAECERWSVISNEIKDLSGFIGRTATFVENLITDEGNRIRADQLRARSRDIAQPGEGVTSDMNPPTTPGKQKTQAQLRRLNAISQSIQNLYTRMLVVQNEAHDLASNTETSADITSVLANQYDLLGGELRSLMSEWEHGRNTMRLCVNAADRSSLSRSSSGFTTPYSPIESLGGSTAITEGSPAEALRRLTGQGLQGQLSDRLGSDEEVFEAISLSPNSKRLSMTREEKLARMQEDRRKRATLQESRATTTNMLRELETVMKHRPRGRTSSRITSV</sequence>
<evidence type="ECO:0000313" key="9">
    <source>
        <dbReference type="Proteomes" id="UP000606974"/>
    </source>
</evidence>
<accession>A0A8H7A780</accession>
<dbReference type="OrthoDB" id="21151at2759"/>
<evidence type="ECO:0000259" key="7">
    <source>
        <dbReference type="Pfam" id="PF12632"/>
    </source>
</evidence>
<dbReference type="InterPro" id="IPR026859">
    <property type="entry name" value="Myosin-bd"/>
</dbReference>
<feature type="transmembrane region" description="Helical" evidence="6">
    <location>
        <begin position="169"/>
        <end position="188"/>
    </location>
</feature>
<dbReference type="Proteomes" id="UP000606974">
    <property type="component" value="Unassembled WGS sequence"/>
</dbReference>
<dbReference type="Pfam" id="PF12632">
    <property type="entry name" value="Vezatin"/>
    <property type="match status" value="1"/>
</dbReference>
<feature type="region of interest" description="Disordered" evidence="5">
    <location>
        <begin position="403"/>
        <end position="426"/>
    </location>
</feature>
<evidence type="ECO:0000256" key="1">
    <source>
        <dbReference type="ARBA" id="ARBA00004308"/>
    </source>
</evidence>
<feature type="transmembrane region" description="Helical" evidence="6">
    <location>
        <begin position="137"/>
        <end position="157"/>
    </location>
</feature>
<keyword evidence="3 6" id="KW-1133">Transmembrane helix</keyword>
<keyword evidence="9" id="KW-1185">Reference proteome</keyword>
<protein>
    <recommendedName>
        <fullName evidence="7">Myosin-binding domain-containing protein</fullName>
    </recommendedName>
</protein>
<dbReference type="GO" id="GO:0012505">
    <property type="term" value="C:endomembrane system"/>
    <property type="evidence" value="ECO:0007669"/>
    <property type="project" value="UniProtKB-SubCell"/>
</dbReference>
<keyword evidence="2 6" id="KW-0812">Transmembrane</keyword>
<feature type="domain" description="Myosin-binding" evidence="7">
    <location>
        <begin position="149"/>
        <end position="444"/>
    </location>
</feature>
<comment type="caution">
    <text evidence="8">The sequence shown here is derived from an EMBL/GenBank/DDBJ whole genome shotgun (WGS) entry which is preliminary data.</text>
</comment>
<reference evidence="8" key="1">
    <citation type="submission" date="2020-02" db="EMBL/GenBank/DDBJ databases">
        <authorList>
            <person name="Palmer J.M."/>
        </authorList>
    </citation>
    <scope>NUCLEOTIDE SEQUENCE</scope>
    <source>
        <strain evidence="8">EPUS1.4</strain>
        <tissue evidence="8">Thallus</tissue>
    </source>
</reference>
<evidence type="ECO:0000256" key="2">
    <source>
        <dbReference type="ARBA" id="ARBA00022692"/>
    </source>
</evidence>
<evidence type="ECO:0000256" key="6">
    <source>
        <dbReference type="SAM" id="Phobius"/>
    </source>
</evidence>